<dbReference type="OrthoDB" id="1470350at2759"/>
<feature type="non-terminal residue" evidence="6">
    <location>
        <position position="1"/>
    </location>
</feature>
<gene>
    <name evidence="6" type="ORF">BDV95DRAFT_491910</name>
</gene>
<keyword evidence="5 6" id="KW-0503">Monooxygenase</keyword>
<comment type="caution">
    <text evidence="6">The sequence shown here is derived from an EMBL/GenBank/DDBJ whole genome shotgun (WGS) entry which is preliminary data.</text>
</comment>
<keyword evidence="3 4" id="KW-0408">Iron</keyword>
<keyword evidence="7" id="KW-1185">Reference proteome</keyword>
<evidence type="ECO:0000256" key="5">
    <source>
        <dbReference type="RuleBase" id="RU000461"/>
    </source>
</evidence>
<evidence type="ECO:0000313" key="7">
    <source>
        <dbReference type="Proteomes" id="UP000481861"/>
    </source>
</evidence>
<dbReference type="PANTHER" id="PTHR24305">
    <property type="entry name" value="CYTOCHROME P450"/>
    <property type="match status" value="1"/>
</dbReference>
<dbReference type="PRINTS" id="PR00385">
    <property type="entry name" value="P450"/>
</dbReference>
<feature type="binding site" description="axial binding residue" evidence="4">
    <location>
        <position position="419"/>
    </location>
    <ligand>
        <name>heme</name>
        <dbReference type="ChEBI" id="CHEBI:30413"/>
    </ligand>
    <ligandPart>
        <name>Fe</name>
        <dbReference type="ChEBI" id="CHEBI:18248"/>
    </ligandPart>
</feature>
<evidence type="ECO:0000313" key="6">
    <source>
        <dbReference type="EMBL" id="KAF2872743.1"/>
    </source>
</evidence>
<dbReference type="InterPro" id="IPR002401">
    <property type="entry name" value="Cyt_P450_E_grp-I"/>
</dbReference>
<dbReference type="InterPro" id="IPR001128">
    <property type="entry name" value="Cyt_P450"/>
</dbReference>
<proteinExistence type="inferred from homology"/>
<evidence type="ECO:0000256" key="4">
    <source>
        <dbReference type="PIRSR" id="PIRSR602401-1"/>
    </source>
</evidence>
<dbReference type="Gene3D" id="1.10.630.10">
    <property type="entry name" value="Cytochrome P450"/>
    <property type="match status" value="1"/>
</dbReference>
<dbReference type="EMBL" id="JAADJZ010000009">
    <property type="protein sequence ID" value="KAF2872743.1"/>
    <property type="molecule type" value="Genomic_DNA"/>
</dbReference>
<evidence type="ECO:0000256" key="2">
    <source>
        <dbReference type="ARBA" id="ARBA00022723"/>
    </source>
</evidence>
<dbReference type="PROSITE" id="PS00086">
    <property type="entry name" value="CYTOCHROME_P450"/>
    <property type="match status" value="1"/>
</dbReference>
<dbReference type="GO" id="GO:0020037">
    <property type="term" value="F:heme binding"/>
    <property type="evidence" value="ECO:0007669"/>
    <property type="project" value="InterPro"/>
</dbReference>
<keyword evidence="2 4" id="KW-0479">Metal-binding</keyword>
<comment type="cofactor">
    <cofactor evidence="1 4">
        <name>heme</name>
        <dbReference type="ChEBI" id="CHEBI:30413"/>
    </cofactor>
</comment>
<dbReference type="GO" id="GO:0016705">
    <property type="term" value="F:oxidoreductase activity, acting on paired donors, with incorporation or reduction of molecular oxygen"/>
    <property type="evidence" value="ECO:0007669"/>
    <property type="project" value="InterPro"/>
</dbReference>
<organism evidence="6 7">
    <name type="scientific">Massariosphaeria phaeospora</name>
    <dbReference type="NCBI Taxonomy" id="100035"/>
    <lineage>
        <taxon>Eukaryota</taxon>
        <taxon>Fungi</taxon>
        <taxon>Dikarya</taxon>
        <taxon>Ascomycota</taxon>
        <taxon>Pezizomycotina</taxon>
        <taxon>Dothideomycetes</taxon>
        <taxon>Pleosporomycetidae</taxon>
        <taxon>Pleosporales</taxon>
        <taxon>Pleosporales incertae sedis</taxon>
        <taxon>Massariosphaeria</taxon>
    </lineage>
</organism>
<dbReference type="SUPFAM" id="SSF48264">
    <property type="entry name" value="Cytochrome P450"/>
    <property type="match status" value="1"/>
</dbReference>
<dbReference type="InterPro" id="IPR050121">
    <property type="entry name" value="Cytochrome_P450_monoxygenase"/>
</dbReference>
<protein>
    <submittedName>
        <fullName evidence="6">Cytochrome P450 monooxygenase-like protein</fullName>
    </submittedName>
</protein>
<dbReference type="InterPro" id="IPR017972">
    <property type="entry name" value="Cyt_P450_CS"/>
</dbReference>
<evidence type="ECO:0000256" key="1">
    <source>
        <dbReference type="ARBA" id="ARBA00001971"/>
    </source>
</evidence>
<keyword evidence="5" id="KW-0560">Oxidoreductase</keyword>
<comment type="similarity">
    <text evidence="5">Belongs to the cytochrome P450 family.</text>
</comment>
<dbReference type="PRINTS" id="PR00463">
    <property type="entry name" value="EP450I"/>
</dbReference>
<dbReference type="Proteomes" id="UP000481861">
    <property type="component" value="Unassembled WGS sequence"/>
</dbReference>
<accession>A0A7C8MDN5</accession>
<dbReference type="CDD" id="cd11061">
    <property type="entry name" value="CYP67-like"/>
    <property type="match status" value="1"/>
</dbReference>
<dbReference type="GO" id="GO:0004497">
    <property type="term" value="F:monooxygenase activity"/>
    <property type="evidence" value="ECO:0007669"/>
    <property type="project" value="UniProtKB-KW"/>
</dbReference>
<reference evidence="6 7" key="1">
    <citation type="submission" date="2020-01" db="EMBL/GenBank/DDBJ databases">
        <authorList>
            <consortium name="DOE Joint Genome Institute"/>
            <person name="Haridas S."/>
            <person name="Albert R."/>
            <person name="Binder M."/>
            <person name="Bloem J."/>
            <person name="Labutti K."/>
            <person name="Salamov A."/>
            <person name="Andreopoulos B."/>
            <person name="Baker S.E."/>
            <person name="Barry K."/>
            <person name="Bills G."/>
            <person name="Bluhm B.H."/>
            <person name="Cannon C."/>
            <person name="Castanera R."/>
            <person name="Culley D.E."/>
            <person name="Daum C."/>
            <person name="Ezra D."/>
            <person name="Gonzalez J.B."/>
            <person name="Henrissat B."/>
            <person name="Kuo A."/>
            <person name="Liang C."/>
            <person name="Lipzen A."/>
            <person name="Lutzoni F."/>
            <person name="Magnuson J."/>
            <person name="Mondo S."/>
            <person name="Nolan M."/>
            <person name="Ohm R."/>
            <person name="Pangilinan J."/>
            <person name="Park H.-J.H."/>
            <person name="Ramirez L."/>
            <person name="Alfaro M."/>
            <person name="Sun H."/>
            <person name="Tritt A."/>
            <person name="Yoshinaga Y."/>
            <person name="Zwiers L.-H.L."/>
            <person name="Turgeon B.G."/>
            <person name="Goodwin S.B."/>
            <person name="Spatafora J.W."/>
            <person name="Crous P.W."/>
            <person name="Grigoriev I.V."/>
        </authorList>
    </citation>
    <scope>NUCLEOTIDE SEQUENCE [LARGE SCALE GENOMIC DNA]</scope>
    <source>
        <strain evidence="6 7">CBS 611.86</strain>
    </source>
</reference>
<evidence type="ECO:0000256" key="3">
    <source>
        <dbReference type="ARBA" id="ARBA00023004"/>
    </source>
</evidence>
<dbReference type="PANTHER" id="PTHR24305:SF226">
    <property type="entry name" value="CYTOCHROME P450 MONOOXYGENASE"/>
    <property type="match status" value="1"/>
</dbReference>
<dbReference type="AlphaFoldDB" id="A0A7C8MDN5"/>
<keyword evidence="4 5" id="KW-0349">Heme</keyword>
<dbReference type="GO" id="GO:0005506">
    <property type="term" value="F:iron ion binding"/>
    <property type="evidence" value="ECO:0007669"/>
    <property type="project" value="InterPro"/>
</dbReference>
<sequence>YRLTLHPLSRYPGPLLAGVTDWYTAYYALVKRLHLVTYHDHKRYGPVLRHGPNKLIFNSHKALHDIYQSERTNKVKSYLATQIKPNTYNLFNCIDKRLHKIKRRMISKALSEQKMRQFEPIMTQHITIFLQQLLKASRTGDPLDMSDRCKRLGMDIIGRFGFGYTLNMQTEDTNHFVVPGLAGGSYKNNVYMQVPMVKWFGFEYFFPKLYKLRMKYYYLLQRMVKERLGEGKDAKEDLFAHVMEAKDPETGTEINLGELVSEATFFFPAGGDTTATTIAAALFYLSRDPGCYAALAAEIRTFFSSGAEIQASSRLSNCTYLRAVIDEAMRIAPPVSGTLWRELPKDDDGSEKPLIIDGHVVPAGTWVGVNMYTIHHNEEYFPEPFVFRPERWLDTESMEHCRQNLREAFSPFSVGSRSCAGKAMAYMEASLVLAKTMWYFDFERPLGTELENAGGGKIGDTTGRHRVDEFQIYDQFIAGHSGPCLILKVRDDHWKDLE</sequence>
<dbReference type="Pfam" id="PF00067">
    <property type="entry name" value="p450"/>
    <property type="match status" value="1"/>
</dbReference>
<dbReference type="InterPro" id="IPR036396">
    <property type="entry name" value="Cyt_P450_sf"/>
</dbReference>
<name>A0A7C8MDN5_9PLEO</name>